<keyword evidence="1" id="KW-0472">Membrane</keyword>
<sequence length="39" mass="4252">MAESPTPLRTVIFTLLASFLVGASVLPMAFWTSRAIGLW</sequence>
<gene>
    <name evidence="2" type="ORF">GGR33_004934</name>
</gene>
<organism evidence="2 3">
    <name type="scientific">Methylobacterium brachythecii</name>
    <dbReference type="NCBI Taxonomy" id="1176177"/>
    <lineage>
        <taxon>Bacteria</taxon>
        <taxon>Pseudomonadati</taxon>
        <taxon>Pseudomonadota</taxon>
        <taxon>Alphaproteobacteria</taxon>
        <taxon>Hyphomicrobiales</taxon>
        <taxon>Methylobacteriaceae</taxon>
        <taxon>Methylobacterium</taxon>
    </lineage>
</organism>
<proteinExistence type="predicted"/>
<keyword evidence="1" id="KW-1133">Transmembrane helix</keyword>
<feature type="transmembrane region" description="Helical" evidence="1">
    <location>
        <begin position="12"/>
        <end position="31"/>
    </location>
</feature>
<protein>
    <submittedName>
        <fullName evidence="2">Uncharacterized protein</fullName>
    </submittedName>
</protein>
<reference evidence="2 3" key="1">
    <citation type="submission" date="2020-08" db="EMBL/GenBank/DDBJ databases">
        <title>Genomic Encyclopedia of Type Strains, Phase IV (KMG-IV): sequencing the most valuable type-strain genomes for metagenomic binning, comparative biology and taxonomic classification.</title>
        <authorList>
            <person name="Goeker M."/>
        </authorList>
    </citation>
    <scope>NUCLEOTIDE SEQUENCE [LARGE SCALE GENOMIC DNA]</scope>
    <source>
        <strain evidence="2 3">DSM 24105</strain>
    </source>
</reference>
<accession>A0A7W6ARL6</accession>
<keyword evidence="1" id="KW-0812">Transmembrane</keyword>
<comment type="caution">
    <text evidence="2">The sequence shown here is derived from an EMBL/GenBank/DDBJ whole genome shotgun (WGS) entry which is preliminary data.</text>
</comment>
<dbReference type="EMBL" id="JACIDN010000011">
    <property type="protein sequence ID" value="MBB3905401.1"/>
    <property type="molecule type" value="Genomic_DNA"/>
</dbReference>
<name>A0A7W6ARL6_9HYPH</name>
<evidence type="ECO:0000256" key="1">
    <source>
        <dbReference type="SAM" id="Phobius"/>
    </source>
</evidence>
<evidence type="ECO:0000313" key="3">
    <source>
        <dbReference type="Proteomes" id="UP000517759"/>
    </source>
</evidence>
<evidence type="ECO:0000313" key="2">
    <source>
        <dbReference type="EMBL" id="MBB3905401.1"/>
    </source>
</evidence>
<dbReference type="AlphaFoldDB" id="A0A7W6ARL6"/>
<dbReference type="Proteomes" id="UP000517759">
    <property type="component" value="Unassembled WGS sequence"/>
</dbReference>